<dbReference type="InterPro" id="IPR028883">
    <property type="entry name" value="tRNA_aden_deaminase"/>
</dbReference>
<keyword evidence="4" id="KW-0479">Metal-binding</keyword>
<dbReference type="OrthoDB" id="408702at2759"/>
<keyword evidence="10" id="KW-1185">Reference proteome</keyword>
<dbReference type="GO" id="GO:0052717">
    <property type="term" value="F:tRNA-specific adenosine-34 deaminase activity"/>
    <property type="evidence" value="ECO:0007669"/>
    <property type="project" value="UniProtKB-EC"/>
</dbReference>
<protein>
    <recommendedName>
        <fullName evidence="2">tRNA(adenine(34)) deaminase</fullName>
        <ecNumber evidence="2">3.5.4.33</ecNumber>
    </recommendedName>
</protein>
<reference evidence="9 10" key="1">
    <citation type="journal article" date="2020" name="J. Phycol.">
        <title>Comparative genome analysis reveals Cyanidiococcus gen. nov., a new extremophilic red algal genus sister to Cyanidioschyzon (Cyanidioschyzonaceae, Rhodophyta).</title>
        <authorList>
            <person name="Liu S.-L."/>
            <person name="Chiang Y.-R."/>
            <person name="Yoon H.S."/>
            <person name="Fu H.-Y."/>
        </authorList>
    </citation>
    <scope>NUCLEOTIDE SEQUENCE [LARGE SCALE GENOMIC DNA]</scope>
    <source>
        <strain evidence="9 10">THAL066</strain>
    </source>
</reference>
<dbReference type="InterPro" id="IPR016193">
    <property type="entry name" value="Cytidine_deaminase-like"/>
</dbReference>
<dbReference type="GO" id="GO:0002100">
    <property type="term" value="P:tRNA wobble adenosine to inosine editing"/>
    <property type="evidence" value="ECO:0007669"/>
    <property type="project" value="InterPro"/>
</dbReference>
<keyword evidence="5" id="KW-0378">Hydrolase</keyword>
<dbReference type="HAMAP" id="MF_00972">
    <property type="entry name" value="tRNA_aden_deaminase"/>
    <property type="match status" value="1"/>
</dbReference>
<proteinExistence type="inferred from homology"/>
<evidence type="ECO:0000313" key="10">
    <source>
        <dbReference type="Proteomes" id="UP000530660"/>
    </source>
</evidence>
<dbReference type="CDD" id="cd01285">
    <property type="entry name" value="nucleoside_deaminase"/>
    <property type="match status" value="1"/>
</dbReference>
<evidence type="ECO:0000313" key="9">
    <source>
        <dbReference type="EMBL" id="KAF6003223.1"/>
    </source>
</evidence>
<dbReference type="PANTHER" id="PTHR11079">
    <property type="entry name" value="CYTOSINE DEAMINASE FAMILY MEMBER"/>
    <property type="match status" value="1"/>
</dbReference>
<dbReference type="InterPro" id="IPR002125">
    <property type="entry name" value="CMP_dCMP_dom"/>
</dbReference>
<dbReference type="EMBL" id="VWRR01000007">
    <property type="protein sequence ID" value="KAF6003223.1"/>
    <property type="molecule type" value="Genomic_DNA"/>
</dbReference>
<name>A0A7J7IJF4_9RHOD</name>
<keyword evidence="6" id="KW-0862">Zinc</keyword>
<comment type="catalytic activity">
    <reaction evidence="7">
        <text>adenosine(34) in tRNA + H2O + H(+) = inosine(34) in tRNA + NH4(+)</text>
        <dbReference type="Rhea" id="RHEA:43168"/>
        <dbReference type="Rhea" id="RHEA-COMP:10373"/>
        <dbReference type="Rhea" id="RHEA-COMP:10374"/>
        <dbReference type="ChEBI" id="CHEBI:15377"/>
        <dbReference type="ChEBI" id="CHEBI:15378"/>
        <dbReference type="ChEBI" id="CHEBI:28938"/>
        <dbReference type="ChEBI" id="CHEBI:74411"/>
        <dbReference type="ChEBI" id="CHEBI:82852"/>
        <dbReference type="EC" id="3.5.4.33"/>
    </reaction>
</comment>
<evidence type="ECO:0000256" key="7">
    <source>
        <dbReference type="ARBA" id="ARBA00048045"/>
    </source>
</evidence>
<dbReference type="EC" id="3.5.4.33" evidence="2"/>
<dbReference type="Pfam" id="PF00383">
    <property type="entry name" value="dCMP_cyt_deam_1"/>
    <property type="match status" value="1"/>
</dbReference>
<comment type="cofactor">
    <cofactor evidence="1">
        <name>Zn(2+)</name>
        <dbReference type="ChEBI" id="CHEBI:29105"/>
    </cofactor>
</comment>
<evidence type="ECO:0000256" key="1">
    <source>
        <dbReference type="ARBA" id="ARBA00001947"/>
    </source>
</evidence>
<dbReference type="GO" id="GO:0046872">
    <property type="term" value="F:metal ion binding"/>
    <property type="evidence" value="ECO:0007669"/>
    <property type="project" value="UniProtKB-KW"/>
</dbReference>
<sequence length="316" mass="34875">MCKHSAVFVDAWRFAFSRCYCSGARAGSAFGSASLHSEPNVCCAGRFRASAMREAIIASQKPKFVLATHDRSYRVRPRLPGRNGPIATSSSSRSEREVIAATSTFSNERTIVLHEHYMRMALALAEEAYHNNEVPVGAVLVLHGRPETGSPDVVLARGRNRTEERCDATAHAEMECLRMASSGLQTWRLNRAGSRECPAPREVTLYCTLEPCAMCLSAMQLARVTRLVYGAPGLRLGAVASYVPLLAMAPPHPFHRFSKVVPGVLATESAFLLRRFFQERRNRIRVSGHFARHESKSLCCQESALAASRYAESSDE</sequence>
<evidence type="ECO:0000256" key="6">
    <source>
        <dbReference type="ARBA" id="ARBA00022833"/>
    </source>
</evidence>
<dbReference type="PROSITE" id="PS51747">
    <property type="entry name" value="CYT_DCMP_DEAMINASES_2"/>
    <property type="match status" value="1"/>
</dbReference>
<dbReference type="Gene3D" id="3.40.140.10">
    <property type="entry name" value="Cytidine Deaminase, domain 2"/>
    <property type="match status" value="1"/>
</dbReference>
<gene>
    <name evidence="9" type="ORF">F1559_001466</name>
</gene>
<organism evidence="9 10">
    <name type="scientific">Cyanidiococcus yangmingshanensis</name>
    <dbReference type="NCBI Taxonomy" id="2690220"/>
    <lineage>
        <taxon>Eukaryota</taxon>
        <taxon>Rhodophyta</taxon>
        <taxon>Bangiophyceae</taxon>
        <taxon>Cyanidiales</taxon>
        <taxon>Cyanidiaceae</taxon>
        <taxon>Cyanidiococcus</taxon>
    </lineage>
</organism>
<keyword evidence="3" id="KW-0819">tRNA processing</keyword>
<comment type="caution">
    <text evidence="9">The sequence shown here is derived from an EMBL/GenBank/DDBJ whole genome shotgun (WGS) entry which is preliminary data.</text>
</comment>
<accession>A0A7J7IJF4</accession>
<feature type="domain" description="CMP/dCMP-type deaminase" evidence="8">
    <location>
        <begin position="112"/>
        <end position="242"/>
    </location>
</feature>
<evidence type="ECO:0000259" key="8">
    <source>
        <dbReference type="PROSITE" id="PS51747"/>
    </source>
</evidence>
<evidence type="ECO:0000256" key="5">
    <source>
        <dbReference type="ARBA" id="ARBA00022801"/>
    </source>
</evidence>
<dbReference type="AlphaFoldDB" id="A0A7J7IJF4"/>
<dbReference type="SUPFAM" id="SSF53927">
    <property type="entry name" value="Cytidine deaminase-like"/>
    <property type="match status" value="1"/>
</dbReference>
<evidence type="ECO:0000256" key="2">
    <source>
        <dbReference type="ARBA" id="ARBA00012740"/>
    </source>
</evidence>
<evidence type="ECO:0000256" key="4">
    <source>
        <dbReference type="ARBA" id="ARBA00022723"/>
    </source>
</evidence>
<evidence type="ECO:0000256" key="3">
    <source>
        <dbReference type="ARBA" id="ARBA00022694"/>
    </source>
</evidence>
<dbReference type="PANTHER" id="PTHR11079:SF179">
    <property type="entry name" value="TRNA(ADENINE(34)) DEAMINASE, CHLOROPLASTIC"/>
    <property type="match status" value="1"/>
</dbReference>
<dbReference type="Proteomes" id="UP000530660">
    <property type="component" value="Unassembled WGS sequence"/>
</dbReference>